<sequence>MQIMVSIGSSMMDNHVVDQKIMDAFANLAGSYGYKGTTTRKIAQQAGVNESTIFRHFSGKQGILKALIERYQDEINKAELSFHTTGNVEMDIRHAISIYQYFIEQHKSIFLIALRESSQFPELGQAIQRLLLIQKEMLLKLFRNLIEQGHLSAQNNLEMEISNLVLMNFSQAVLKLAYPNTSIVISDQDYLDKNIQNFVSNLKK</sequence>
<dbReference type="SUPFAM" id="SSF46689">
    <property type="entry name" value="Homeodomain-like"/>
    <property type="match status" value="1"/>
</dbReference>
<dbReference type="PANTHER" id="PTHR43479:SF11">
    <property type="entry name" value="ACREF_ENVCD OPERON REPRESSOR-RELATED"/>
    <property type="match status" value="1"/>
</dbReference>
<keyword evidence="1 2" id="KW-0238">DNA-binding</keyword>
<evidence type="ECO:0000256" key="2">
    <source>
        <dbReference type="PROSITE-ProRule" id="PRU00335"/>
    </source>
</evidence>
<evidence type="ECO:0000313" key="4">
    <source>
        <dbReference type="EMBL" id="RDS59048.1"/>
    </source>
</evidence>
<protein>
    <submittedName>
        <fullName evidence="4">TetR/AcrR family transcriptional regulator</fullName>
    </submittedName>
</protein>
<dbReference type="PROSITE" id="PS50977">
    <property type="entry name" value="HTH_TETR_2"/>
    <property type="match status" value="1"/>
</dbReference>
<evidence type="ECO:0000313" key="5">
    <source>
        <dbReference type="Proteomes" id="UP000254492"/>
    </source>
</evidence>
<accession>A0ABX9I4K9</accession>
<comment type="caution">
    <text evidence="4">The sequence shown here is derived from an EMBL/GenBank/DDBJ whole genome shotgun (WGS) entry which is preliminary data.</text>
</comment>
<reference evidence="4 5" key="1">
    <citation type="submission" date="2018-07" db="EMBL/GenBank/DDBJ databases">
        <title>Genome-based reclassification of Weissella jogaejeotgali as Weissella thailandensis.</title>
        <authorList>
            <person name="Chun J."/>
            <person name="Kim B.-Y."/>
            <person name="Kwak M.-J."/>
        </authorList>
    </citation>
    <scope>NUCLEOTIDE SEQUENCE [LARGE SCALE GENOMIC DNA]</scope>
    <source>
        <strain evidence="4 5">KCTC 3751</strain>
    </source>
</reference>
<dbReference type="Gene3D" id="1.10.357.10">
    <property type="entry name" value="Tetracycline Repressor, domain 2"/>
    <property type="match status" value="1"/>
</dbReference>
<dbReference type="InterPro" id="IPR050624">
    <property type="entry name" value="HTH-type_Tx_Regulator"/>
</dbReference>
<evidence type="ECO:0000259" key="3">
    <source>
        <dbReference type="PROSITE" id="PS50977"/>
    </source>
</evidence>
<proteinExistence type="predicted"/>
<name>A0ABX9I4K9_9LACO</name>
<dbReference type="InterPro" id="IPR009057">
    <property type="entry name" value="Homeodomain-like_sf"/>
</dbReference>
<feature type="DNA-binding region" description="H-T-H motif" evidence="2">
    <location>
        <begin position="38"/>
        <end position="57"/>
    </location>
</feature>
<keyword evidence="5" id="KW-1185">Reference proteome</keyword>
<dbReference type="InterPro" id="IPR001647">
    <property type="entry name" value="HTH_TetR"/>
</dbReference>
<organism evidence="4 5">
    <name type="scientific">Weissella thailandensis</name>
    <dbReference type="NCBI Taxonomy" id="89061"/>
    <lineage>
        <taxon>Bacteria</taxon>
        <taxon>Bacillati</taxon>
        <taxon>Bacillota</taxon>
        <taxon>Bacilli</taxon>
        <taxon>Lactobacillales</taxon>
        <taxon>Lactobacillaceae</taxon>
        <taxon>Weissella</taxon>
    </lineage>
</organism>
<feature type="domain" description="HTH tetR-type" evidence="3">
    <location>
        <begin position="15"/>
        <end position="75"/>
    </location>
</feature>
<dbReference type="PANTHER" id="PTHR43479">
    <property type="entry name" value="ACREF/ENVCD OPERON REPRESSOR-RELATED"/>
    <property type="match status" value="1"/>
</dbReference>
<dbReference type="EMBL" id="QRAY01000014">
    <property type="protein sequence ID" value="RDS59048.1"/>
    <property type="molecule type" value="Genomic_DNA"/>
</dbReference>
<dbReference type="Pfam" id="PF00440">
    <property type="entry name" value="TetR_N"/>
    <property type="match status" value="1"/>
</dbReference>
<gene>
    <name evidence="4" type="ORF">DWV05_07665</name>
</gene>
<evidence type="ECO:0000256" key="1">
    <source>
        <dbReference type="ARBA" id="ARBA00023125"/>
    </source>
</evidence>
<dbReference type="Proteomes" id="UP000254492">
    <property type="component" value="Unassembled WGS sequence"/>
</dbReference>
<dbReference type="PRINTS" id="PR00455">
    <property type="entry name" value="HTHTETR"/>
</dbReference>